<keyword evidence="2" id="KW-0645">Protease</keyword>
<reference evidence="6" key="1">
    <citation type="journal article" date="2021" name="Proc. Natl. Acad. Sci. U.S.A.">
        <title>A Catalog of Tens of Thousands of Viruses from Human Metagenomes Reveals Hidden Associations with Chronic Diseases.</title>
        <authorList>
            <person name="Tisza M.J."/>
            <person name="Buck C.B."/>
        </authorList>
    </citation>
    <scope>NUCLEOTIDE SEQUENCE</scope>
    <source>
        <strain evidence="6">Cttot15</strain>
    </source>
</reference>
<evidence type="ECO:0000256" key="4">
    <source>
        <dbReference type="ARBA" id="ARBA00022807"/>
    </source>
</evidence>
<dbReference type="InterPro" id="IPR038765">
    <property type="entry name" value="Papain-like_cys_pep_sf"/>
</dbReference>
<evidence type="ECO:0000313" key="6">
    <source>
        <dbReference type="EMBL" id="DAF64358.1"/>
    </source>
</evidence>
<dbReference type="GO" id="GO:0008234">
    <property type="term" value="F:cysteine-type peptidase activity"/>
    <property type="evidence" value="ECO:0007669"/>
    <property type="project" value="UniProtKB-KW"/>
</dbReference>
<evidence type="ECO:0000256" key="2">
    <source>
        <dbReference type="ARBA" id="ARBA00022670"/>
    </source>
</evidence>
<keyword evidence="3" id="KW-0378">Hydrolase</keyword>
<dbReference type="SUPFAM" id="SSF54001">
    <property type="entry name" value="Cysteine proteinases"/>
    <property type="match status" value="1"/>
</dbReference>
<comment type="similarity">
    <text evidence="1">Belongs to the peptidase C40 family.</text>
</comment>
<organism evidence="6">
    <name type="scientific">Podoviridae sp. cttot15</name>
    <dbReference type="NCBI Taxonomy" id="2827751"/>
    <lineage>
        <taxon>Viruses</taxon>
        <taxon>Duplodnaviria</taxon>
        <taxon>Heunggongvirae</taxon>
        <taxon>Uroviricota</taxon>
        <taxon>Caudoviricetes</taxon>
    </lineage>
</organism>
<proteinExistence type="inferred from homology"/>
<evidence type="ECO:0000256" key="3">
    <source>
        <dbReference type="ARBA" id="ARBA00022801"/>
    </source>
</evidence>
<dbReference type="Pfam" id="PF00877">
    <property type="entry name" value="NLPC_P60"/>
    <property type="match status" value="1"/>
</dbReference>
<dbReference type="GO" id="GO:0006508">
    <property type="term" value="P:proteolysis"/>
    <property type="evidence" value="ECO:0007669"/>
    <property type="project" value="UniProtKB-KW"/>
</dbReference>
<name>A0A8S5TM26_9CAUD</name>
<dbReference type="EMBL" id="BK032858">
    <property type="protein sequence ID" value="DAF64358.1"/>
    <property type="molecule type" value="Genomic_DNA"/>
</dbReference>
<feature type="domain" description="NlpC/P60" evidence="5">
    <location>
        <begin position="292"/>
        <end position="433"/>
    </location>
</feature>
<evidence type="ECO:0000259" key="5">
    <source>
        <dbReference type="PROSITE" id="PS51935"/>
    </source>
</evidence>
<dbReference type="PROSITE" id="PS51935">
    <property type="entry name" value="NLPC_P60"/>
    <property type="match status" value="1"/>
</dbReference>
<dbReference type="GO" id="GO:0001897">
    <property type="term" value="P:symbiont-mediated cytolysis of host cell"/>
    <property type="evidence" value="ECO:0007669"/>
    <property type="project" value="UniProtKB-ARBA"/>
</dbReference>
<dbReference type="InterPro" id="IPR000064">
    <property type="entry name" value="NLP_P60_dom"/>
</dbReference>
<accession>A0A8S5TM26</accession>
<sequence length="433" mass="47410">MAWDTKNKRIAIKVIGTVESSLKYDAINYNDPITVGIAQWFGSRAINLLDTIFRVHPADAQPHANGRLRQQMRQWGKDSPNWSTFYLGRDEGDGWIKPLLAKAAALQDKQLVTDLEGYTATAKQYGLDHESNTEAFIMWACAYHQSPREALRILNRNGGALTLDQMYNAIMANGVLGRYRNRYNQALSIIKSGDTSGVGSTAFDSTVTPGNGGVITQYGKQNIDIPEVSMTLTADDSGMPVIRTSEANVFMYPTGGYNTWQGRLPKRSVQMDIQNQTFIVNPGGGGTPGGDGSAGAKAVEWMKSRIMKFSYMQAPGRLDPDRSGFSDCSGTIWRAYKDTSGLEVGTWTGDQYFRGTAVIERGRGNMTAAQLALCKPGDIIVMSWGMGYPHTDHVEMFVDSGHTIGHGGPGNGPHINPIGMLGKTAWWTVRRHG</sequence>
<evidence type="ECO:0000256" key="1">
    <source>
        <dbReference type="ARBA" id="ARBA00007074"/>
    </source>
</evidence>
<dbReference type="Gene3D" id="3.90.1720.10">
    <property type="entry name" value="endopeptidase domain like (from Nostoc punctiforme)"/>
    <property type="match status" value="1"/>
</dbReference>
<keyword evidence="4" id="KW-0788">Thiol protease</keyword>
<protein>
    <submittedName>
        <fullName evidence="6">Peptidoglycan endopeptidase</fullName>
    </submittedName>
</protein>